<sequence>MRLRFSHHFLIELLNKCSISTFCRR</sequence>
<dbReference type="AlphaFoldDB" id="A0A2U2AG54"/>
<gene>
    <name evidence="1" type="ORF">DC083_03650</name>
</gene>
<dbReference type="InterPro" id="IPR022178">
    <property type="entry name" value="DUF3709"/>
</dbReference>
<evidence type="ECO:0000313" key="1">
    <source>
        <dbReference type="EMBL" id="PWD81620.1"/>
    </source>
</evidence>
<proteinExistence type="predicted"/>
<name>A0A2U2AG54_9GAMM</name>
<reference evidence="2" key="1">
    <citation type="submission" date="2018-05" db="EMBL/GenBank/DDBJ databases">
        <title>Ignatzschineria dubaiensis sp. nov., isolated from necrotic foot tissues of dromedaries (Camelus dromedarius) and associated maggots in Dubai, United Arab Emirates.</title>
        <authorList>
            <person name="Tsang C.C."/>
            <person name="Tang J.Y.M."/>
            <person name="Fong J.Y.H."/>
            <person name="Kinne J."/>
            <person name="Lee H.H."/>
            <person name="Joseph M."/>
            <person name="Jose S."/>
            <person name="Schuster R.K."/>
            <person name="Tang Y."/>
            <person name="Sivakumar S."/>
            <person name="Chen J.H.K."/>
            <person name="Teng J.L.L."/>
            <person name="Lau S.K.P."/>
            <person name="Wernery U."/>
            <person name="Woo P.C.Y."/>
        </authorList>
    </citation>
    <scope>NUCLEOTIDE SEQUENCE [LARGE SCALE GENOMIC DNA]</scope>
    <source>
        <strain evidence="2">KCTC 22644</strain>
    </source>
</reference>
<dbReference type="Pfam" id="PF12493">
    <property type="entry name" value="DUF3709"/>
    <property type="match status" value="1"/>
</dbReference>
<accession>A0A2U2AG54</accession>
<dbReference type="EMBL" id="QEWQ01000002">
    <property type="protein sequence ID" value="PWD81620.1"/>
    <property type="molecule type" value="Genomic_DNA"/>
</dbReference>
<evidence type="ECO:0000313" key="2">
    <source>
        <dbReference type="Proteomes" id="UP000245020"/>
    </source>
</evidence>
<keyword evidence="2" id="KW-1185">Reference proteome</keyword>
<protein>
    <submittedName>
        <fullName evidence="1">Uncharacterized protein</fullName>
    </submittedName>
</protein>
<organism evidence="1 2">
    <name type="scientific">Ignatzschineria ureiclastica</name>
    <dbReference type="NCBI Taxonomy" id="472582"/>
    <lineage>
        <taxon>Bacteria</taxon>
        <taxon>Pseudomonadati</taxon>
        <taxon>Pseudomonadota</taxon>
        <taxon>Gammaproteobacteria</taxon>
        <taxon>Cardiobacteriales</taxon>
        <taxon>Ignatzschineriaceae</taxon>
        <taxon>Ignatzschineria</taxon>
    </lineage>
</organism>
<dbReference type="Proteomes" id="UP000245020">
    <property type="component" value="Unassembled WGS sequence"/>
</dbReference>
<comment type="caution">
    <text evidence="1">The sequence shown here is derived from an EMBL/GenBank/DDBJ whole genome shotgun (WGS) entry which is preliminary data.</text>
</comment>